<sequence>MGRRHPANANVDDALAVPVFEFHDPGRPTALVVREPATTEGVDPATTHAAHLALRWLARP</sequence>
<proteinExistence type="predicted"/>
<reference evidence="1" key="1">
    <citation type="journal article" date="2014" name="Int. J. Syst. Evol. Microbiol.">
        <title>Complete genome sequence of Corynebacterium casei LMG S-19264T (=DSM 44701T), isolated from a smear-ripened cheese.</title>
        <authorList>
            <consortium name="US DOE Joint Genome Institute (JGI-PGF)"/>
            <person name="Walter F."/>
            <person name="Albersmeier A."/>
            <person name="Kalinowski J."/>
            <person name="Ruckert C."/>
        </authorList>
    </citation>
    <scope>NUCLEOTIDE SEQUENCE</scope>
    <source>
        <strain evidence="1">JCM 3302</strain>
    </source>
</reference>
<protein>
    <submittedName>
        <fullName evidence="1">Uncharacterized protein</fullName>
    </submittedName>
</protein>
<dbReference type="EMBL" id="BNBC01000098">
    <property type="protein sequence ID" value="GHF20303.1"/>
    <property type="molecule type" value="Genomic_DNA"/>
</dbReference>
<dbReference type="Proteomes" id="UP000641386">
    <property type="component" value="Unassembled WGS sequence"/>
</dbReference>
<keyword evidence="2" id="KW-1185">Reference proteome</keyword>
<accession>A0A919APP7</accession>
<reference evidence="1" key="2">
    <citation type="submission" date="2020-09" db="EMBL/GenBank/DDBJ databases">
        <authorList>
            <person name="Sun Q."/>
            <person name="Ohkuma M."/>
        </authorList>
    </citation>
    <scope>NUCLEOTIDE SEQUENCE</scope>
    <source>
        <strain evidence="1">JCM 3302</strain>
    </source>
</reference>
<dbReference type="AlphaFoldDB" id="A0A919APP7"/>
<evidence type="ECO:0000313" key="1">
    <source>
        <dbReference type="EMBL" id="GHF20303.1"/>
    </source>
</evidence>
<evidence type="ECO:0000313" key="2">
    <source>
        <dbReference type="Proteomes" id="UP000641386"/>
    </source>
</evidence>
<name>A0A919APP7_9ACTN</name>
<organism evidence="1 2">
    <name type="scientific">Streptomyces spiralis</name>
    <dbReference type="NCBI Taxonomy" id="66376"/>
    <lineage>
        <taxon>Bacteria</taxon>
        <taxon>Bacillati</taxon>
        <taxon>Actinomycetota</taxon>
        <taxon>Actinomycetes</taxon>
        <taxon>Kitasatosporales</taxon>
        <taxon>Streptomycetaceae</taxon>
        <taxon>Streptomyces</taxon>
    </lineage>
</organism>
<gene>
    <name evidence="1" type="ORF">GCM10014715_88590</name>
</gene>
<dbReference type="RefSeq" id="WP_189908360.1">
    <property type="nucleotide sequence ID" value="NZ_BNBC01000098.1"/>
</dbReference>
<comment type="caution">
    <text evidence="1">The sequence shown here is derived from an EMBL/GenBank/DDBJ whole genome shotgun (WGS) entry which is preliminary data.</text>
</comment>